<dbReference type="Proteomes" id="UP001139260">
    <property type="component" value="Unassembled WGS sequence"/>
</dbReference>
<gene>
    <name evidence="1" type="ORF">MW871_15690</name>
</gene>
<comment type="caution">
    <text evidence="1">The sequence shown here is derived from an EMBL/GenBank/DDBJ whole genome shotgun (WGS) entry which is preliminary data.</text>
</comment>
<proteinExistence type="predicted"/>
<reference evidence="1" key="1">
    <citation type="submission" date="2022-04" db="EMBL/GenBank/DDBJ databases">
        <title>Flavobacterium pygoscelis sp. nov. isolated from Chinstrap chick (Pygoscelis antarcticus).</title>
        <authorList>
            <person name="Irgang R."/>
            <person name="Poblete-Morales M."/>
            <person name="Avendano-Herrera R."/>
        </authorList>
    </citation>
    <scope>NUCLEOTIDE SEQUENCE</scope>
    <source>
        <strain evidence="1">I-SCBP12n</strain>
    </source>
</reference>
<dbReference type="RefSeq" id="WP_248429346.1">
    <property type="nucleotide sequence ID" value="NZ_JALNUB010000018.1"/>
</dbReference>
<organism evidence="1 2">
    <name type="scientific">Flavobacterium pygoscelis</name>
    <dbReference type="NCBI Taxonomy" id="2893176"/>
    <lineage>
        <taxon>Bacteria</taxon>
        <taxon>Pseudomonadati</taxon>
        <taxon>Bacteroidota</taxon>
        <taxon>Flavobacteriia</taxon>
        <taxon>Flavobacteriales</taxon>
        <taxon>Flavobacteriaceae</taxon>
        <taxon>Flavobacterium</taxon>
    </lineage>
</organism>
<accession>A0A9X2BMX3</accession>
<sequence>MTRKETFDDETFECSRCSNVVDQFDENCDVCGHIFTNIIDFSNRENKHKAISYKIAELNGYEVLVSTLNNYDKGNIQFIVEADSQLALRIKYFVHNNKADFLENGLTQYKLIDYEDFILMELENEEYYIHKNLLNNKNMEYESKSSFLKHIKQKRFENIFVYEDDWIDLEYTLDYKNLLKECISYIRPETFFYFFYSIITYYDFEKKLKTLPNNEQLLSLFKEGSKKILKESCYVVIEKYENPEDVLILSYPWENYHINYSKLVDPLKTATQHFINHSYRIYEVLGIDKNGDPYEAEESEIFFQNLMYMGIRMAHTRIVNELNNNSNFGCEIISSFNNSELIIYLTPEGFRNQTAILKMSVEEKLKMFNSFLNENKIKRIDTDILRKKLDTNILLEYEGKIYKHYFHFSEYSNDFMSNRINKKHLSSILQEGQANFKEVIN</sequence>
<evidence type="ECO:0000313" key="2">
    <source>
        <dbReference type="Proteomes" id="UP001139260"/>
    </source>
</evidence>
<evidence type="ECO:0000313" key="1">
    <source>
        <dbReference type="EMBL" id="MCK8143333.1"/>
    </source>
</evidence>
<dbReference type="EMBL" id="JALNUB010000018">
    <property type="protein sequence ID" value="MCK8143333.1"/>
    <property type="molecule type" value="Genomic_DNA"/>
</dbReference>
<dbReference type="AlphaFoldDB" id="A0A9X2BMX3"/>
<protein>
    <submittedName>
        <fullName evidence="1">Uncharacterized protein</fullName>
    </submittedName>
</protein>
<keyword evidence="2" id="KW-1185">Reference proteome</keyword>
<name>A0A9X2BMX3_9FLAO</name>